<dbReference type="Gene3D" id="3.60.15.10">
    <property type="entry name" value="Ribonuclease Z/Hydroxyacylglutathione hydrolase-like"/>
    <property type="match status" value="1"/>
</dbReference>
<organism evidence="2 3">
    <name type="scientific">Clostridium algifaecis</name>
    <dbReference type="NCBI Taxonomy" id="1472040"/>
    <lineage>
        <taxon>Bacteria</taxon>
        <taxon>Bacillati</taxon>
        <taxon>Bacillota</taxon>
        <taxon>Clostridia</taxon>
        <taxon>Eubacteriales</taxon>
        <taxon>Clostridiaceae</taxon>
        <taxon>Clostridium</taxon>
    </lineage>
</organism>
<keyword evidence="1" id="KW-0540">Nuclease</keyword>
<dbReference type="Proteomes" id="UP001519307">
    <property type="component" value="Unassembled WGS sequence"/>
</dbReference>
<evidence type="ECO:0000256" key="1">
    <source>
        <dbReference type="ARBA" id="ARBA00022759"/>
    </source>
</evidence>
<evidence type="ECO:0000313" key="2">
    <source>
        <dbReference type="EMBL" id="MBP2031933.1"/>
    </source>
</evidence>
<keyword evidence="3" id="KW-1185">Reference proteome</keyword>
<keyword evidence="2" id="KW-0378">Hydrolase</keyword>
<comment type="caution">
    <text evidence="2">The sequence shown here is derived from an EMBL/GenBank/DDBJ whole genome shotgun (WGS) entry which is preliminary data.</text>
</comment>
<dbReference type="SUPFAM" id="SSF56281">
    <property type="entry name" value="Metallo-hydrolase/oxidoreductase"/>
    <property type="match status" value="1"/>
</dbReference>
<dbReference type="RefSeq" id="WP_209700875.1">
    <property type="nucleotide sequence ID" value="NZ_JAGGLM010000002.1"/>
</dbReference>
<dbReference type="EC" id="3.1.26.11" evidence="2"/>
<dbReference type="PANTHER" id="PTHR46018:SF2">
    <property type="entry name" value="ZINC PHOSPHODIESTERASE ELAC PROTEIN 1"/>
    <property type="match status" value="1"/>
</dbReference>
<dbReference type="Pfam" id="PF23023">
    <property type="entry name" value="Anti-Pycsar_Apyc1"/>
    <property type="match status" value="1"/>
</dbReference>
<reference evidence="2 3" key="1">
    <citation type="submission" date="2021-03" db="EMBL/GenBank/DDBJ databases">
        <title>Genomic Encyclopedia of Type Strains, Phase IV (KMG-IV): sequencing the most valuable type-strain genomes for metagenomic binning, comparative biology and taxonomic classification.</title>
        <authorList>
            <person name="Goeker M."/>
        </authorList>
    </citation>
    <scope>NUCLEOTIDE SEQUENCE [LARGE SCALE GENOMIC DNA]</scope>
    <source>
        <strain evidence="2 3">DSM 28783</strain>
    </source>
</reference>
<evidence type="ECO:0000313" key="3">
    <source>
        <dbReference type="Proteomes" id="UP001519307"/>
    </source>
</evidence>
<dbReference type="InterPro" id="IPR036866">
    <property type="entry name" value="RibonucZ/Hydroxyglut_hydro"/>
</dbReference>
<proteinExistence type="predicted"/>
<dbReference type="EMBL" id="JAGGLM010000002">
    <property type="protein sequence ID" value="MBP2031933.1"/>
    <property type="molecule type" value="Genomic_DNA"/>
</dbReference>
<accession>A0ABS4KPG0</accession>
<keyword evidence="1" id="KW-0255">Endonuclease</keyword>
<sequence>METINILGTGCAMVTKCYNTCFTISNGQEHFLVDTGGGNTILSNLEKLHISISEIHNVFISHRHNDHITGIVWIIRAVAQRIIDGKYNDNLTIYCNKENIEVINTIANLLLQKKFTKYIGNRIMFNEIYDGGKFTVLDWNIETFDIKSTKQLQFGFSMTLTNGKKLTFLGDEPYRDELFKYASNADYLLHEAFCLYSQKDIFKPYEKHHATVKDACENASKLNVKNIIMYHTEDKNISNRKKLYTEEGRKSFKGNIIVPDDLDIIKL</sequence>
<protein>
    <submittedName>
        <fullName evidence="2">Ribonuclease Z</fullName>
        <ecNumber evidence="2">3.1.26.11</ecNumber>
    </submittedName>
</protein>
<gene>
    <name evidence="2" type="ORF">J2Z42_000598</name>
</gene>
<dbReference type="PANTHER" id="PTHR46018">
    <property type="entry name" value="ZINC PHOSPHODIESTERASE ELAC PROTEIN 1"/>
    <property type="match status" value="1"/>
</dbReference>
<name>A0ABS4KPG0_9CLOT</name>
<dbReference type="GO" id="GO:0042781">
    <property type="term" value="F:3'-tRNA processing endoribonuclease activity"/>
    <property type="evidence" value="ECO:0007669"/>
    <property type="project" value="UniProtKB-EC"/>
</dbReference>